<dbReference type="GeneID" id="10276742"/>
<dbReference type="AlphaFoldDB" id="F0T8M0"/>
<gene>
    <name evidence="1" type="ordered locus">Metbo_0310</name>
</gene>
<evidence type="ECO:0000313" key="1">
    <source>
        <dbReference type="EMBL" id="ADZ08562.1"/>
    </source>
</evidence>
<reference evidence="2" key="1">
    <citation type="submission" date="2011-02" db="EMBL/GenBank/DDBJ databases">
        <title>Complete sequence of Methanobacterium sp. AL-21.</title>
        <authorList>
            <consortium name="US DOE Joint Genome Institute"/>
            <person name="Lucas S."/>
            <person name="Copeland A."/>
            <person name="Lapidus A."/>
            <person name="Cheng J.-F."/>
            <person name="Goodwin L."/>
            <person name="Pitluck S."/>
            <person name="Chertkov O."/>
            <person name="Detter J.C."/>
            <person name="Han C."/>
            <person name="Tapia R."/>
            <person name="Land M."/>
            <person name="Hauser L."/>
            <person name="Kyrpides N."/>
            <person name="Ivanova N."/>
            <person name="Mikhailova N."/>
            <person name="Pagani I."/>
            <person name="Cadillo-Quiroz H."/>
            <person name="Imachi H."/>
            <person name="Zinder S."/>
            <person name="Liu W."/>
            <person name="Woyke T."/>
        </authorList>
    </citation>
    <scope>NUCLEOTIDE SEQUENCE [LARGE SCALE GENOMIC DNA]</scope>
    <source>
        <strain evidence="2">AL-21</strain>
    </source>
</reference>
<dbReference type="RefSeq" id="WP_013643913.1">
    <property type="nucleotide sequence ID" value="NC_015216.1"/>
</dbReference>
<reference evidence="1 2" key="2">
    <citation type="journal article" date="2014" name="Int. J. Syst. Evol. Microbiol.">
        <title>Methanobacterium paludis sp. nov. and a novel strain of Methanobacterium lacus isolated from northern peatlands.</title>
        <authorList>
            <person name="Cadillo-Quiroz H."/>
            <person name="Brauer S.L."/>
            <person name="Goodson N."/>
            <person name="Yavitt J.B."/>
            <person name="Zinder S.H."/>
        </authorList>
    </citation>
    <scope>NUCLEOTIDE SEQUENCE [LARGE SCALE GENOMIC DNA]</scope>
    <source>
        <strain evidence="1 2">AL-21</strain>
    </source>
</reference>
<dbReference type="GO" id="GO:0003755">
    <property type="term" value="F:peptidyl-prolyl cis-trans isomerase activity"/>
    <property type="evidence" value="ECO:0007669"/>
    <property type="project" value="InterPro"/>
</dbReference>
<dbReference type="HOGENOM" id="CLU_1623466_0_0_2"/>
<protein>
    <recommendedName>
        <fullName evidence="3">CARDB domain-containing protein</fullName>
    </recommendedName>
</protein>
<dbReference type="eggNOG" id="arCOG12638">
    <property type="taxonomic scope" value="Archaea"/>
</dbReference>
<sequence length="166" mass="17419" precursor="true">MMDNKIIALIVVVIVLLVAGVVAFSLTGNNNMTNNNSTIANNSQNTVSNSSGAVKVVAKQSGPETAKKGDNVTINYTVSNEGSAVVQNVKISSQNFENTIGTLNVNETKSYSYTLHIPTDEEVQADFGPNSTVSNPFSIGGFSVSFTDSSGSTHSINANSIEIKLV</sequence>
<dbReference type="InterPro" id="IPR046357">
    <property type="entry name" value="PPIase_dom_sf"/>
</dbReference>
<proteinExistence type="predicted"/>
<evidence type="ECO:0008006" key="3">
    <source>
        <dbReference type="Google" id="ProtNLM"/>
    </source>
</evidence>
<keyword evidence="2" id="KW-1185">Reference proteome</keyword>
<organism evidence="1 2">
    <name type="scientific">Methanobacterium lacus (strain AL-21)</name>
    <dbReference type="NCBI Taxonomy" id="877455"/>
    <lineage>
        <taxon>Archaea</taxon>
        <taxon>Methanobacteriati</taxon>
        <taxon>Methanobacteriota</taxon>
        <taxon>Methanomada group</taxon>
        <taxon>Methanobacteria</taxon>
        <taxon>Methanobacteriales</taxon>
        <taxon>Methanobacteriaceae</taxon>
        <taxon>Methanobacterium</taxon>
    </lineage>
</organism>
<dbReference type="Gene3D" id="3.10.50.40">
    <property type="match status" value="1"/>
</dbReference>
<evidence type="ECO:0000313" key="2">
    <source>
        <dbReference type="Proteomes" id="UP000007490"/>
    </source>
</evidence>
<dbReference type="KEGG" id="mel:Metbo_0310"/>
<name>F0T8M0_METLA</name>
<dbReference type="EMBL" id="CP002551">
    <property type="protein sequence ID" value="ADZ08562.1"/>
    <property type="molecule type" value="Genomic_DNA"/>
</dbReference>
<dbReference type="Proteomes" id="UP000007490">
    <property type="component" value="Chromosome"/>
</dbReference>
<dbReference type="STRING" id="877455.Metbo_0310"/>
<accession>F0T8M0</accession>